<reference evidence="2" key="3">
    <citation type="submission" date="2020-12" db="UniProtKB">
        <authorList>
            <consortium name="EnsemblPlants"/>
        </authorList>
    </citation>
    <scope>IDENTIFICATION</scope>
</reference>
<dbReference type="EnsemblPlants" id="Pp3c2_34590V3.1">
    <property type="protein sequence ID" value="Pp3c2_34590V3.1"/>
    <property type="gene ID" value="Pp3c2_34590"/>
</dbReference>
<dbReference type="InParanoid" id="A0A2K1L498"/>
<evidence type="ECO:0000313" key="3">
    <source>
        <dbReference type="Proteomes" id="UP000006727"/>
    </source>
</evidence>
<accession>A0A2K1L498</accession>
<dbReference type="Gramene" id="Pp3c2_34590V3.1">
    <property type="protein sequence ID" value="Pp3c2_34590V3.1"/>
    <property type="gene ID" value="Pp3c2_34590"/>
</dbReference>
<sequence length="199" mass="22275">MHDVLQEAVQHTSTPTTLGARQIVLHSITARLDVAPQQQLQAPLTLQEMTQALEEMPIGKLPSPDGVVLEFYLAFWDLIDQEYTTMIHGSLILGSLPQLATTELGIAESTTWSSNLFYLLPQQPQQAVDTVHLSLPLGLKIIEPRSAPHEMPTNTVNYSELWHGRENGVFLVPNDLIVPERIADCHEKCHSRLTDRTQQ</sequence>
<reference evidence="1 3" key="2">
    <citation type="journal article" date="2018" name="Plant J.">
        <title>The Physcomitrella patens chromosome-scale assembly reveals moss genome structure and evolution.</title>
        <authorList>
            <person name="Lang D."/>
            <person name="Ullrich K.K."/>
            <person name="Murat F."/>
            <person name="Fuchs J."/>
            <person name="Jenkins J."/>
            <person name="Haas F.B."/>
            <person name="Piednoel M."/>
            <person name="Gundlach H."/>
            <person name="Van Bel M."/>
            <person name="Meyberg R."/>
            <person name="Vives C."/>
            <person name="Morata J."/>
            <person name="Symeonidi A."/>
            <person name="Hiss M."/>
            <person name="Muchero W."/>
            <person name="Kamisugi Y."/>
            <person name="Saleh O."/>
            <person name="Blanc G."/>
            <person name="Decker E.L."/>
            <person name="van Gessel N."/>
            <person name="Grimwood J."/>
            <person name="Hayes R.D."/>
            <person name="Graham S.W."/>
            <person name="Gunter L.E."/>
            <person name="McDaniel S.F."/>
            <person name="Hoernstein S.N.W."/>
            <person name="Larsson A."/>
            <person name="Li F.W."/>
            <person name="Perroud P.F."/>
            <person name="Phillips J."/>
            <person name="Ranjan P."/>
            <person name="Rokshar D.S."/>
            <person name="Rothfels C.J."/>
            <person name="Schneider L."/>
            <person name="Shu S."/>
            <person name="Stevenson D.W."/>
            <person name="Thummler F."/>
            <person name="Tillich M."/>
            <person name="Villarreal Aguilar J.C."/>
            <person name="Widiez T."/>
            <person name="Wong G.K."/>
            <person name="Wymore A."/>
            <person name="Zhang Y."/>
            <person name="Zimmer A.D."/>
            <person name="Quatrano R.S."/>
            <person name="Mayer K.F.X."/>
            <person name="Goodstein D."/>
            <person name="Casacuberta J.M."/>
            <person name="Vandepoele K."/>
            <person name="Reski R."/>
            <person name="Cuming A.C."/>
            <person name="Tuskan G.A."/>
            <person name="Maumus F."/>
            <person name="Salse J."/>
            <person name="Schmutz J."/>
            <person name="Rensing S.A."/>
        </authorList>
    </citation>
    <scope>NUCLEOTIDE SEQUENCE [LARGE SCALE GENOMIC DNA]</scope>
    <source>
        <strain evidence="2 3">cv. Gransden 2004</strain>
    </source>
</reference>
<organism evidence="1">
    <name type="scientific">Physcomitrium patens</name>
    <name type="common">Spreading-leaved earth moss</name>
    <name type="synonym">Physcomitrella patens</name>
    <dbReference type="NCBI Taxonomy" id="3218"/>
    <lineage>
        <taxon>Eukaryota</taxon>
        <taxon>Viridiplantae</taxon>
        <taxon>Streptophyta</taxon>
        <taxon>Embryophyta</taxon>
        <taxon>Bryophyta</taxon>
        <taxon>Bryophytina</taxon>
        <taxon>Bryopsida</taxon>
        <taxon>Funariidae</taxon>
        <taxon>Funariales</taxon>
        <taxon>Funariaceae</taxon>
        <taxon>Physcomitrium</taxon>
    </lineage>
</organism>
<dbReference type="EMBL" id="ABEU02000002">
    <property type="protein sequence ID" value="PNR60843.1"/>
    <property type="molecule type" value="Genomic_DNA"/>
</dbReference>
<dbReference type="Proteomes" id="UP000006727">
    <property type="component" value="Chromosome 2"/>
</dbReference>
<dbReference type="AlphaFoldDB" id="A0A2K1L498"/>
<reference evidence="1 3" key="1">
    <citation type="journal article" date="2008" name="Science">
        <title>The Physcomitrella genome reveals evolutionary insights into the conquest of land by plants.</title>
        <authorList>
            <person name="Rensing S."/>
            <person name="Lang D."/>
            <person name="Zimmer A."/>
            <person name="Terry A."/>
            <person name="Salamov A."/>
            <person name="Shapiro H."/>
            <person name="Nishiyama T."/>
            <person name="Perroud P.-F."/>
            <person name="Lindquist E."/>
            <person name="Kamisugi Y."/>
            <person name="Tanahashi T."/>
            <person name="Sakakibara K."/>
            <person name="Fujita T."/>
            <person name="Oishi K."/>
            <person name="Shin-I T."/>
            <person name="Kuroki Y."/>
            <person name="Toyoda A."/>
            <person name="Suzuki Y."/>
            <person name="Hashimoto A."/>
            <person name="Yamaguchi K."/>
            <person name="Sugano A."/>
            <person name="Kohara Y."/>
            <person name="Fujiyama A."/>
            <person name="Anterola A."/>
            <person name="Aoki S."/>
            <person name="Ashton N."/>
            <person name="Barbazuk W.B."/>
            <person name="Barker E."/>
            <person name="Bennetzen J."/>
            <person name="Bezanilla M."/>
            <person name="Blankenship R."/>
            <person name="Cho S.H."/>
            <person name="Dutcher S."/>
            <person name="Estelle M."/>
            <person name="Fawcett J.A."/>
            <person name="Gundlach H."/>
            <person name="Hanada K."/>
            <person name="Heyl A."/>
            <person name="Hicks K.A."/>
            <person name="Hugh J."/>
            <person name="Lohr M."/>
            <person name="Mayer K."/>
            <person name="Melkozernov A."/>
            <person name="Murata T."/>
            <person name="Nelson D."/>
            <person name="Pils B."/>
            <person name="Prigge M."/>
            <person name="Reiss B."/>
            <person name="Renner T."/>
            <person name="Rombauts S."/>
            <person name="Rushton P."/>
            <person name="Sanderfoot A."/>
            <person name="Schween G."/>
            <person name="Shiu S.-H."/>
            <person name="Stueber K."/>
            <person name="Theodoulou F.L."/>
            <person name="Tu H."/>
            <person name="Van de Peer Y."/>
            <person name="Verrier P.J."/>
            <person name="Waters E."/>
            <person name="Wood A."/>
            <person name="Yang L."/>
            <person name="Cove D."/>
            <person name="Cuming A."/>
            <person name="Hasebe M."/>
            <person name="Lucas S."/>
            <person name="Mishler D.B."/>
            <person name="Reski R."/>
            <person name="Grigoriev I."/>
            <person name="Quatrano R.S."/>
            <person name="Boore J.L."/>
        </authorList>
    </citation>
    <scope>NUCLEOTIDE SEQUENCE [LARGE SCALE GENOMIC DNA]</scope>
    <source>
        <strain evidence="2 3">cv. Gransden 2004</strain>
    </source>
</reference>
<proteinExistence type="predicted"/>
<protein>
    <submittedName>
        <fullName evidence="1 2">Uncharacterized protein</fullName>
    </submittedName>
</protein>
<gene>
    <name evidence="1" type="ORF">PHYPA_003636</name>
</gene>
<keyword evidence="3" id="KW-1185">Reference proteome</keyword>
<name>A0A2K1L498_PHYPA</name>
<evidence type="ECO:0000313" key="1">
    <source>
        <dbReference type="EMBL" id="PNR60843.1"/>
    </source>
</evidence>
<evidence type="ECO:0000313" key="2">
    <source>
        <dbReference type="EnsemblPlants" id="Pp3c2_34590V3.1"/>
    </source>
</evidence>